<evidence type="ECO:0000313" key="3">
    <source>
        <dbReference type="Proteomes" id="UP001365128"/>
    </source>
</evidence>
<feature type="compositionally biased region" description="Basic and acidic residues" evidence="1">
    <location>
        <begin position="320"/>
        <end position="355"/>
    </location>
</feature>
<feature type="compositionally biased region" description="Low complexity" evidence="1">
    <location>
        <begin position="1"/>
        <end position="12"/>
    </location>
</feature>
<keyword evidence="3" id="KW-1185">Reference proteome</keyword>
<proteinExistence type="predicted"/>
<evidence type="ECO:0000256" key="1">
    <source>
        <dbReference type="SAM" id="MobiDB-lite"/>
    </source>
</evidence>
<evidence type="ECO:0000313" key="2">
    <source>
        <dbReference type="EMBL" id="KAK7546257.1"/>
    </source>
</evidence>
<sequence length="361" mass="40100">MASIGSSSSVSSCTKNTSLTSPPAEPQMPALDVDANDAIKLIWQDAHCLTWDDSFEEQILHATNILHNELRPLLQLGATVEACEKIEQCSEYILGILAAWTIRNQLISRRIQSIVVESPGSEVEKLAFRYQLQCLPTAAGCDVNFEAAQKIEKYFTDKIAPLFAASVLKNDSSFDLSAAQRIRATLATFRKRCAAVCSSTKTARDDAARVRPRLPGFLVAMMADRDQKAEEVRVHEEYERRISTRVGRQVRDLVKKPMIGVIKVKAEKWEKEKRKLGLLKELVCALEGAGTEPVLDALPPTCVPELMQQKQRVRAEIDLNQHKEQERAADFRAGSVRKDSVVETPAKDESARGEEAPAVDT</sequence>
<reference evidence="2 3" key="1">
    <citation type="submission" date="2024-04" db="EMBL/GenBank/DDBJ databases">
        <title>Phyllosticta paracitricarpa is synonymous to the EU quarantine fungus P. citricarpa based on phylogenomic analyses.</title>
        <authorList>
            <consortium name="Lawrence Berkeley National Laboratory"/>
            <person name="Van Ingen-Buijs V.A."/>
            <person name="Van Westerhoven A.C."/>
            <person name="Haridas S."/>
            <person name="Skiadas P."/>
            <person name="Martin F."/>
            <person name="Groenewald J.Z."/>
            <person name="Crous P.W."/>
            <person name="Seidl M.F."/>
        </authorList>
    </citation>
    <scope>NUCLEOTIDE SEQUENCE [LARGE SCALE GENOMIC DNA]</scope>
    <source>
        <strain evidence="2 3">CBS 122670</strain>
    </source>
</reference>
<dbReference type="Proteomes" id="UP001365128">
    <property type="component" value="Unassembled WGS sequence"/>
</dbReference>
<accession>A0ABR1MD62</accession>
<dbReference type="EMBL" id="JBBPDW010000015">
    <property type="protein sequence ID" value="KAK7546257.1"/>
    <property type="molecule type" value="Genomic_DNA"/>
</dbReference>
<protein>
    <submittedName>
        <fullName evidence="2">Uncharacterized protein</fullName>
    </submittedName>
</protein>
<feature type="region of interest" description="Disordered" evidence="1">
    <location>
        <begin position="320"/>
        <end position="361"/>
    </location>
</feature>
<feature type="region of interest" description="Disordered" evidence="1">
    <location>
        <begin position="1"/>
        <end position="30"/>
    </location>
</feature>
<comment type="caution">
    <text evidence="2">The sequence shown here is derived from an EMBL/GenBank/DDBJ whole genome shotgun (WGS) entry which is preliminary data.</text>
</comment>
<name>A0ABR1MD62_9PEZI</name>
<organism evidence="2 3">
    <name type="scientific">Phyllosticta citricarpa</name>
    <dbReference type="NCBI Taxonomy" id="55181"/>
    <lineage>
        <taxon>Eukaryota</taxon>
        <taxon>Fungi</taxon>
        <taxon>Dikarya</taxon>
        <taxon>Ascomycota</taxon>
        <taxon>Pezizomycotina</taxon>
        <taxon>Dothideomycetes</taxon>
        <taxon>Dothideomycetes incertae sedis</taxon>
        <taxon>Botryosphaeriales</taxon>
        <taxon>Phyllostictaceae</taxon>
        <taxon>Phyllosticta</taxon>
    </lineage>
</organism>
<gene>
    <name evidence="2" type="ORF">IWX46DRAFT_580895</name>
</gene>